<accession>A0A0S7BGS7</accession>
<dbReference type="AlphaFoldDB" id="A0A0S7BGS7"/>
<evidence type="ECO:0000313" key="2">
    <source>
        <dbReference type="Proteomes" id="UP000055060"/>
    </source>
</evidence>
<dbReference type="STRING" id="360412.LARV_00766"/>
<keyword evidence="2" id="KW-1185">Reference proteome</keyword>
<protein>
    <submittedName>
        <fullName evidence="1">Uncharacterized protein</fullName>
    </submittedName>
</protein>
<dbReference type="RefSeq" id="WP_075072394.1">
    <property type="nucleotide sequence ID" value="NZ_DF967972.1"/>
</dbReference>
<gene>
    <name evidence="1" type="ORF">LARV_00766</name>
</gene>
<name>A0A0S7BGS7_9CHLR</name>
<proteinExistence type="predicted"/>
<organism evidence="1">
    <name type="scientific">Longilinea arvoryzae</name>
    <dbReference type="NCBI Taxonomy" id="360412"/>
    <lineage>
        <taxon>Bacteria</taxon>
        <taxon>Bacillati</taxon>
        <taxon>Chloroflexota</taxon>
        <taxon>Anaerolineae</taxon>
        <taxon>Anaerolineales</taxon>
        <taxon>Anaerolineaceae</taxon>
        <taxon>Longilinea</taxon>
    </lineage>
</organism>
<dbReference type="Proteomes" id="UP000055060">
    <property type="component" value="Unassembled WGS sequence"/>
</dbReference>
<dbReference type="EMBL" id="DF967972">
    <property type="protein sequence ID" value="GAP13025.1"/>
    <property type="molecule type" value="Genomic_DNA"/>
</dbReference>
<sequence>MPFDAAIDELLNRACPSIRYRLRAEILNQPRGSAEMHRLQAEILGDGVVKEVAGWQQPDGWLAWNFHGSMSTECGIRLLCEKGMERDQPLLSRALHALAGADPIRLTRGIGRVGGLLDDLGLGGSQMIRAAVLAYSGVENLPGVQAQIERALAGFAAVLDVHSEADLFDVYRGKRVIRPGVAWPSLYHLRLLAYTRAWRTPHRLDGLVQSVQRLVELSPVPEYNARHGSQLIAPASFCMHDFRPVLAELDAAGWMMEFQRLELLARLGVVSRVAALQNQVAALEEILEAGDGLFRLKLNHAYFKQWGAYTGLMLESDWREAQRRMYDLTFRSLLILHYARS</sequence>
<reference evidence="1" key="1">
    <citation type="submission" date="2015-07" db="EMBL/GenBank/DDBJ databases">
        <title>Draft Genome Sequences of Anaerolinea thermolimosa IMO-1, Bellilinea caldifistulae GOMI-1, Leptolinea tardivitalis YMTK-2, Levilinea saccharolytica KIBI-1,Longilinea arvoryzae KOME-1, Previously Described as Members of the Anaerolineaceae (Chloroflexi).</title>
        <authorList>
            <person name="Sekiguchi Y."/>
            <person name="Ohashi A."/>
            <person name="Matsuura N."/>
            <person name="Tourlousse M.D."/>
        </authorList>
    </citation>
    <scope>NUCLEOTIDE SEQUENCE [LARGE SCALE GENOMIC DNA]</scope>
    <source>
        <strain evidence="1">KOME-1</strain>
    </source>
</reference>
<evidence type="ECO:0000313" key="1">
    <source>
        <dbReference type="EMBL" id="GAP13025.1"/>
    </source>
</evidence>
<dbReference type="OrthoDB" id="2018218at2"/>